<accession>A0AB34GD44</accession>
<name>A0AB34GD44_ESCRO</name>
<gene>
    <name evidence="2" type="ORF">J1605_014254</name>
</gene>
<organism evidence="2 3">
    <name type="scientific">Eschrichtius robustus</name>
    <name type="common">California gray whale</name>
    <name type="synonym">Eschrichtius gibbosus</name>
    <dbReference type="NCBI Taxonomy" id="9764"/>
    <lineage>
        <taxon>Eukaryota</taxon>
        <taxon>Metazoa</taxon>
        <taxon>Chordata</taxon>
        <taxon>Craniata</taxon>
        <taxon>Vertebrata</taxon>
        <taxon>Euteleostomi</taxon>
        <taxon>Mammalia</taxon>
        <taxon>Eutheria</taxon>
        <taxon>Laurasiatheria</taxon>
        <taxon>Artiodactyla</taxon>
        <taxon>Whippomorpha</taxon>
        <taxon>Cetacea</taxon>
        <taxon>Mysticeti</taxon>
        <taxon>Eschrichtiidae</taxon>
        <taxon>Eschrichtius</taxon>
    </lineage>
</organism>
<comment type="caution">
    <text evidence="2">The sequence shown here is derived from an EMBL/GenBank/DDBJ whole genome shotgun (WGS) entry which is preliminary data.</text>
</comment>
<dbReference type="GO" id="GO:0030178">
    <property type="term" value="P:negative regulation of Wnt signaling pathway"/>
    <property type="evidence" value="ECO:0007669"/>
    <property type="project" value="InterPro"/>
</dbReference>
<dbReference type="Pfam" id="PF04706">
    <property type="entry name" value="Dickkopf_N"/>
    <property type="match status" value="1"/>
</dbReference>
<dbReference type="InterPro" id="IPR006796">
    <property type="entry name" value="Dickkopf_N"/>
</dbReference>
<reference evidence="2 3" key="1">
    <citation type="submission" date="2022-11" db="EMBL/GenBank/DDBJ databases">
        <title>Whole genome sequence of Eschrichtius robustus ER-17-0199.</title>
        <authorList>
            <person name="Bruniche-Olsen A."/>
            <person name="Black A.N."/>
            <person name="Fields C.J."/>
            <person name="Walden K."/>
            <person name="Dewoody J.A."/>
        </authorList>
    </citation>
    <scope>NUCLEOTIDE SEQUENCE [LARGE SCALE GENOMIC DNA]</scope>
    <source>
        <strain evidence="2">ER-17-0199</strain>
        <tissue evidence="2">Blubber</tissue>
    </source>
</reference>
<dbReference type="GO" id="GO:0005576">
    <property type="term" value="C:extracellular region"/>
    <property type="evidence" value="ECO:0007669"/>
    <property type="project" value="InterPro"/>
</dbReference>
<keyword evidence="3" id="KW-1185">Reference proteome</keyword>
<evidence type="ECO:0000313" key="3">
    <source>
        <dbReference type="Proteomes" id="UP001159641"/>
    </source>
</evidence>
<dbReference type="EMBL" id="JAIQCJ010002302">
    <property type="protein sequence ID" value="KAJ8777601.1"/>
    <property type="molecule type" value="Genomic_DNA"/>
</dbReference>
<dbReference type="AlphaFoldDB" id="A0AB34GD44"/>
<evidence type="ECO:0000259" key="1">
    <source>
        <dbReference type="Pfam" id="PF04706"/>
    </source>
</evidence>
<protein>
    <recommendedName>
        <fullName evidence="1">Dickkopf N-terminal cysteine-rich domain-containing protein</fullName>
    </recommendedName>
</protein>
<feature type="domain" description="Dickkopf N-terminal cysteine-rich" evidence="1">
    <location>
        <begin position="103"/>
        <end position="132"/>
    </location>
</feature>
<sequence length="211" mass="22716">MRRLLGWRAECQLHPPRVSKLAAAFAGQPWTPDQEPQEAPRQPPSCAASAALPFTVSRALLGRDPSPSCAATWAWNSFALLIKAICSSLKNGSESLCSHPGCECIIDEDCGPGRYCQFSSFEYSCQPCRDQQTVSVLRGPQSCSARAMGAQKRGPGGEGQWPPVLSWASWKPPLGPHRVHAWNSQSMVPSGADSWGDQEAVCRPAVTLPAS</sequence>
<dbReference type="Proteomes" id="UP001159641">
    <property type="component" value="Unassembled WGS sequence"/>
</dbReference>
<evidence type="ECO:0000313" key="2">
    <source>
        <dbReference type="EMBL" id="KAJ8777601.1"/>
    </source>
</evidence>
<proteinExistence type="predicted"/>